<evidence type="ECO:0000313" key="3">
    <source>
        <dbReference type="Proteomes" id="UP000736335"/>
    </source>
</evidence>
<protein>
    <submittedName>
        <fullName evidence="2">Uncharacterized protein</fullName>
    </submittedName>
</protein>
<feature type="region of interest" description="Disordered" evidence="1">
    <location>
        <begin position="233"/>
        <end position="264"/>
    </location>
</feature>
<dbReference type="AlphaFoldDB" id="A0A9P6L9C5"/>
<evidence type="ECO:0000313" key="2">
    <source>
        <dbReference type="EMBL" id="KAF9789238.1"/>
    </source>
</evidence>
<reference evidence="2" key="1">
    <citation type="journal article" date="2020" name="Nat. Commun.">
        <title>Large-scale genome sequencing of mycorrhizal fungi provides insights into the early evolution of symbiotic traits.</title>
        <authorList>
            <person name="Miyauchi S."/>
            <person name="Kiss E."/>
            <person name="Kuo A."/>
            <person name="Drula E."/>
            <person name="Kohler A."/>
            <person name="Sanchez-Garcia M."/>
            <person name="Morin E."/>
            <person name="Andreopoulos B."/>
            <person name="Barry K.W."/>
            <person name="Bonito G."/>
            <person name="Buee M."/>
            <person name="Carver A."/>
            <person name="Chen C."/>
            <person name="Cichocki N."/>
            <person name="Clum A."/>
            <person name="Culley D."/>
            <person name="Crous P.W."/>
            <person name="Fauchery L."/>
            <person name="Girlanda M."/>
            <person name="Hayes R.D."/>
            <person name="Keri Z."/>
            <person name="LaButti K."/>
            <person name="Lipzen A."/>
            <person name="Lombard V."/>
            <person name="Magnuson J."/>
            <person name="Maillard F."/>
            <person name="Murat C."/>
            <person name="Nolan M."/>
            <person name="Ohm R.A."/>
            <person name="Pangilinan J."/>
            <person name="Pereira M.F."/>
            <person name="Perotto S."/>
            <person name="Peter M."/>
            <person name="Pfister S."/>
            <person name="Riley R."/>
            <person name="Sitrit Y."/>
            <person name="Stielow J.B."/>
            <person name="Szollosi G."/>
            <person name="Zifcakova L."/>
            <person name="Stursova M."/>
            <person name="Spatafora J.W."/>
            <person name="Tedersoo L."/>
            <person name="Vaario L.M."/>
            <person name="Yamada A."/>
            <person name="Yan M."/>
            <person name="Wang P."/>
            <person name="Xu J."/>
            <person name="Bruns T."/>
            <person name="Baldrian P."/>
            <person name="Vilgalys R."/>
            <person name="Dunand C."/>
            <person name="Henrissat B."/>
            <person name="Grigoriev I.V."/>
            <person name="Hibbett D."/>
            <person name="Nagy L.G."/>
            <person name="Martin F.M."/>
        </authorList>
    </citation>
    <scope>NUCLEOTIDE SEQUENCE</scope>
    <source>
        <strain evidence="2">UH-Tt-Lm1</strain>
    </source>
</reference>
<accession>A0A9P6L9C5</accession>
<dbReference type="EMBL" id="WIUZ02000003">
    <property type="protein sequence ID" value="KAF9789238.1"/>
    <property type="molecule type" value="Genomic_DNA"/>
</dbReference>
<comment type="caution">
    <text evidence="2">The sequence shown here is derived from an EMBL/GenBank/DDBJ whole genome shotgun (WGS) entry which is preliminary data.</text>
</comment>
<keyword evidence="3" id="KW-1185">Reference proteome</keyword>
<feature type="compositionally biased region" description="Polar residues" evidence="1">
    <location>
        <begin position="162"/>
        <end position="173"/>
    </location>
</feature>
<sequence length="309" mass="33990">MSQHPDAFCRRSSVPTLHYTPQLPSTPGYNTGLQMLQGYPQVVDNSYQQHPPQPINHGPLAPRSLTPLTIPVTPSGPPDFLSISDSWYPPTHPHQQLGSGFHSVARPHQPRGAQQPLQPWDTRMSAGSLGDLSPTASGSQIVFESSDSATSPGADSDPYRSFPNTPGYNNGTMNGEFGVGQEDQRKVKQMYKKREEREQLSAQFERLKNVLGLPKATQAGVLERAIDLLGGKVPVRKNEPTQSLQGRESRSSRAKQVSASRNDTSRLFDEIARCLGYGSGSPTNQQPPRREILLKQAAEKLERRMKSGM</sequence>
<evidence type="ECO:0000256" key="1">
    <source>
        <dbReference type="SAM" id="MobiDB-lite"/>
    </source>
</evidence>
<dbReference type="Proteomes" id="UP000736335">
    <property type="component" value="Unassembled WGS sequence"/>
</dbReference>
<gene>
    <name evidence="2" type="ORF">BJ322DRAFT_1041595</name>
</gene>
<proteinExistence type="predicted"/>
<reference evidence="2" key="2">
    <citation type="submission" date="2020-11" db="EMBL/GenBank/DDBJ databases">
        <authorList>
            <consortium name="DOE Joint Genome Institute"/>
            <person name="Kuo A."/>
            <person name="Miyauchi S."/>
            <person name="Kiss E."/>
            <person name="Drula E."/>
            <person name="Kohler A."/>
            <person name="Sanchez-Garcia M."/>
            <person name="Andreopoulos B."/>
            <person name="Barry K.W."/>
            <person name="Bonito G."/>
            <person name="Buee M."/>
            <person name="Carver A."/>
            <person name="Chen C."/>
            <person name="Cichocki N."/>
            <person name="Clum A."/>
            <person name="Culley D."/>
            <person name="Crous P.W."/>
            <person name="Fauchery L."/>
            <person name="Girlanda M."/>
            <person name="Hayes R."/>
            <person name="Keri Z."/>
            <person name="Labutti K."/>
            <person name="Lipzen A."/>
            <person name="Lombard V."/>
            <person name="Magnuson J."/>
            <person name="Maillard F."/>
            <person name="Morin E."/>
            <person name="Murat C."/>
            <person name="Nolan M."/>
            <person name="Ohm R."/>
            <person name="Pangilinan J."/>
            <person name="Pereira M."/>
            <person name="Perotto S."/>
            <person name="Peter M."/>
            <person name="Riley R."/>
            <person name="Sitrit Y."/>
            <person name="Stielow B."/>
            <person name="Szollosi G."/>
            <person name="Zifcakova L."/>
            <person name="Stursova M."/>
            <person name="Spatafora J.W."/>
            <person name="Tedersoo L."/>
            <person name="Vaario L.-M."/>
            <person name="Yamada A."/>
            <person name="Yan M."/>
            <person name="Wang P."/>
            <person name="Xu J."/>
            <person name="Bruns T."/>
            <person name="Baldrian P."/>
            <person name="Vilgalys R."/>
            <person name="Henrissat B."/>
            <person name="Grigoriev I.V."/>
            <person name="Hibbett D."/>
            <person name="Nagy L.G."/>
            <person name="Martin F.M."/>
        </authorList>
    </citation>
    <scope>NUCLEOTIDE SEQUENCE</scope>
    <source>
        <strain evidence="2">UH-Tt-Lm1</strain>
    </source>
</reference>
<feature type="compositionally biased region" description="Polar residues" evidence="1">
    <location>
        <begin position="134"/>
        <end position="153"/>
    </location>
</feature>
<feature type="region of interest" description="Disordered" evidence="1">
    <location>
        <begin position="87"/>
        <end position="189"/>
    </location>
</feature>
<name>A0A9P6L9C5_9AGAM</name>
<organism evidence="2 3">
    <name type="scientific">Thelephora terrestris</name>
    <dbReference type="NCBI Taxonomy" id="56493"/>
    <lineage>
        <taxon>Eukaryota</taxon>
        <taxon>Fungi</taxon>
        <taxon>Dikarya</taxon>
        <taxon>Basidiomycota</taxon>
        <taxon>Agaricomycotina</taxon>
        <taxon>Agaricomycetes</taxon>
        <taxon>Thelephorales</taxon>
        <taxon>Thelephoraceae</taxon>
        <taxon>Thelephora</taxon>
    </lineage>
</organism>